<dbReference type="OrthoDB" id="415091at2759"/>
<dbReference type="InterPro" id="IPR011010">
    <property type="entry name" value="DNA_brk_join_enz"/>
</dbReference>
<accession>A0A812PMW1</accession>
<keyword evidence="2" id="KW-1185">Reference proteome</keyword>
<protein>
    <submittedName>
        <fullName evidence="1">Uncharacterized protein</fullName>
    </submittedName>
</protein>
<evidence type="ECO:0000313" key="1">
    <source>
        <dbReference type="EMBL" id="CAE7358804.1"/>
    </source>
</evidence>
<sequence>MAASSDRWVEKLLAFNRFDDEFRKAVRLSILSNLILVNSLECSSEQDFSAKILQLLTVDSSEAHDIVIERLNMLEHFWVLSKAAETLVDRSLGFQLGFGQVDRREPPVQVARDKRSLVLGNLLAPPPKLPRSATKALNQDDQELGEKQRWAQRLQDIQKRAGEWAGISEAIELPSVLSPGEKARLRNLVFTSGAPTTMAGHIRRFEKFESWAAFAAIPFYPMTEEKFLKYLLDLDAKECGPSVIPSLRTALKWVAFRIDIELPDVDSARILSLEKQVFDKRGKPLKEAPPYPLEVVVAMEKFVTDEKQPVPPRLFIWWVVCMIMASLRFDDAVHVRPSELEIHEEGIFGVSWQTKTERKRRGTKFLVPRVSFSGVEWLQIGWDLFHSCFKDNLDRDFWLPELYSADRFAAHPPTYARSLQWLHHLVWRVANENGVSAVVLAEILLLTWHSARVTLLDQAVQQGKQPDAIGLQANWKNPGPLVLKYARARTSVPANMIKEIVQEYRQACVPRCIREDDLVDDGIEVEPSIVGFFMKTPKKGSSYEYKIHVCAADDLNAIACGRTTAADCEHIGDLLPDVTLLCKHCARERPDVARAHNFQF</sequence>
<reference evidence="1" key="1">
    <citation type="submission" date="2021-02" db="EMBL/GenBank/DDBJ databases">
        <authorList>
            <person name="Dougan E. K."/>
            <person name="Rhodes N."/>
            <person name="Thang M."/>
            <person name="Chan C."/>
        </authorList>
    </citation>
    <scope>NUCLEOTIDE SEQUENCE</scope>
</reference>
<dbReference type="Proteomes" id="UP000604046">
    <property type="component" value="Unassembled WGS sequence"/>
</dbReference>
<organism evidence="1 2">
    <name type="scientific">Symbiodinium natans</name>
    <dbReference type="NCBI Taxonomy" id="878477"/>
    <lineage>
        <taxon>Eukaryota</taxon>
        <taxon>Sar</taxon>
        <taxon>Alveolata</taxon>
        <taxon>Dinophyceae</taxon>
        <taxon>Suessiales</taxon>
        <taxon>Symbiodiniaceae</taxon>
        <taxon>Symbiodinium</taxon>
    </lineage>
</organism>
<gene>
    <name evidence="1" type="ORF">SNAT2548_LOCUS19200</name>
</gene>
<name>A0A812PMW1_9DINO</name>
<dbReference type="AlphaFoldDB" id="A0A812PMW1"/>
<dbReference type="GO" id="GO:0003677">
    <property type="term" value="F:DNA binding"/>
    <property type="evidence" value="ECO:0007669"/>
    <property type="project" value="InterPro"/>
</dbReference>
<dbReference type="EMBL" id="CAJNDS010002169">
    <property type="protein sequence ID" value="CAE7358804.1"/>
    <property type="molecule type" value="Genomic_DNA"/>
</dbReference>
<comment type="caution">
    <text evidence="1">The sequence shown here is derived from an EMBL/GenBank/DDBJ whole genome shotgun (WGS) entry which is preliminary data.</text>
</comment>
<dbReference type="SUPFAM" id="SSF56349">
    <property type="entry name" value="DNA breaking-rejoining enzymes"/>
    <property type="match status" value="1"/>
</dbReference>
<evidence type="ECO:0000313" key="2">
    <source>
        <dbReference type="Proteomes" id="UP000604046"/>
    </source>
</evidence>
<proteinExistence type="predicted"/>